<evidence type="ECO:0000313" key="2">
    <source>
        <dbReference type="Proteomes" id="UP001153269"/>
    </source>
</evidence>
<comment type="caution">
    <text evidence="1">The sequence shown here is derived from an EMBL/GenBank/DDBJ whole genome shotgun (WGS) entry which is preliminary data.</text>
</comment>
<name>A0A9N7UFE2_PLEPL</name>
<dbReference type="EMBL" id="CADEAL010001227">
    <property type="protein sequence ID" value="CAB1430415.1"/>
    <property type="molecule type" value="Genomic_DNA"/>
</dbReference>
<keyword evidence="2" id="KW-1185">Reference proteome</keyword>
<dbReference type="AlphaFoldDB" id="A0A9N7UFE2"/>
<accession>A0A9N7UFE2</accession>
<gene>
    <name evidence="1" type="ORF">PLEPLA_LOCUS18397</name>
</gene>
<dbReference type="Proteomes" id="UP001153269">
    <property type="component" value="Unassembled WGS sequence"/>
</dbReference>
<sequence>MNVFQDLKESDHFSGDFLDKSLIQFTCLEIIERELQDVVHLWNTHRIRSSRNTVSPGGRPVMMYTIPQLFGAREYLKEIKELIFIITN</sequence>
<reference evidence="1" key="1">
    <citation type="submission" date="2020-03" db="EMBL/GenBank/DDBJ databases">
        <authorList>
            <person name="Weist P."/>
        </authorList>
    </citation>
    <scope>NUCLEOTIDE SEQUENCE</scope>
</reference>
<evidence type="ECO:0000313" key="1">
    <source>
        <dbReference type="EMBL" id="CAB1430415.1"/>
    </source>
</evidence>
<organism evidence="1 2">
    <name type="scientific">Pleuronectes platessa</name>
    <name type="common">European plaice</name>
    <dbReference type="NCBI Taxonomy" id="8262"/>
    <lineage>
        <taxon>Eukaryota</taxon>
        <taxon>Metazoa</taxon>
        <taxon>Chordata</taxon>
        <taxon>Craniata</taxon>
        <taxon>Vertebrata</taxon>
        <taxon>Euteleostomi</taxon>
        <taxon>Actinopterygii</taxon>
        <taxon>Neopterygii</taxon>
        <taxon>Teleostei</taxon>
        <taxon>Neoteleostei</taxon>
        <taxon>Acanthomorphata</taxon>
        <taxon>Carangaria</taxon>
        <taxon>Pleuronectiformes</taxon>
        <taxon>Pleuronectoidei</taxon>
        <taxon>Pleuronectidae</taxon>
        <taxon>Pleuronectes</taxon>
    </lineage>
</organism>
<proteinExistence type="predicted"/>
<protein>
    <submittedName>
        <fullName evidence="1">Uncharacterized protein</fullName>
    </submittedName>
</protein>